<dbReference type="InterPro" id="IPR051943">
    <property type="entry name" value="TRAFAC_Dynamin-like_GTPase"/>
</dbReference>
<accession>A0ABU0W1N4</accession>
<dbReference type="Gene3D" id="3.40.50.300">
    <property type="entry name" value="P-loop containing nucleotide triphosphate hydrolases"/>
    <property type="match status" value="1"/>
</dbReference>
<proteinExistence type="predicted"/>
<feature type="region of interest" description="Disordered" evidence="1">
    <location>
        <begin position="476"/>
        <end position="496"/>
    </location>
</feature>
<dbReference type="EMBL" id="JAVDBT010000017">
    <property type="protein sequence ID" value="MDQ2067874.1"/>
    <property type="molecule type" value="Genomic_DNA"/>
</dbReference>
<dbReference type="Proteomes" id="UP001239680">
    <property type="component" value="Unassembled WGS sequence"/>
</dbReference>
<gene>
    <name evidence="3" type="ORF">Q9295_15980</name>
</gene>
<protein>
    <submittedName>
        <fullName evidence="3">Dynamin family protein</fullName>
    </submittedName>
</protein>
<dbReference type="SUPFAM" id="SSF52540">
    <property type="entry name" value="P-loop containing nucleoside triphosphate hydrolases"/>
    <property type="match status" value="1"/>
</dbReference>
<dbReference type="PANTHER" id="PTHR43681:SF1">
    <property type="entry name" value="SARCALUMENIN"/>
    <property type="match status" value="1"/>
</dbReference>
<evidence type="ECO:0000313" key="3">
    <source>
        <dbReference type="EMBL" id="MDQ2067874.1"/>
    </source>
</evidence>
<evidence type="ECO:0000313" key="4">
    <source>
        <dbReference type="Proteomes" id="UP001239680"/>
    </source>
</evidence>
<dbReference type="Pfam" id="PF00350">
    <property type="entry name" value="Dynamin_N"/>
    <property type="match status" value="1"/>
</dbReference>
<evidence type="ECO:0000256" key="1">
    <source>
        <dbReference type="SAM" id="MobiDB-lite"/>
    </source>
</evidence>
<comment type="caution">
    <text evidence="3">The sequence shown here is derived from an EMBL/GenBank/DDBJ whole genome shotgun (WGS) entry which is preliminary data.</text>
</comment>
<sequence length="655" mass="69476">MPYDQDQDRVVTETAFRRLSAQAHAVPRLAVVGEFSSGKSTLLNLFLGEDALPVRTTATASPAVWLSYGDDEGYYIDAQGQRHNLPAGGLDEVPADSRHVRLFLLSDFLQTCEILDLSGLADPSRTDDLTYEMLGHAQCVIWCTPATQAWRQSERAAWLAVPERIRARSILAITRIDKLRSEQDLERVVRRVKHEAQGLFTAFAPISALMAQRSLIDNDVELWEASGIDALTDALFEQTQAIRAERDNLLGRYKVAQGQGDGLVRDAHEAAPEPLALTSAMWSGATESASGVTDEAQWSVTDAAPVSQSGTAYQADAAKADEPSEGLQAFPEAAQSVGLDEEPVTFDLPHGDALAATMAFEATVEVSEPEFGPEFAPDTGADVTPDPAPTTVQAGENLTPRAPVLVLVAPQPEKAADAQAVVEGGVVDHAMVAEEPEPLMVFETAIETDVQPADAQGVGLELALNQIQDGKALKVEVSEPEAEAGTPASLGNFVEADPEPEPIAQAAANDFDLAAFQQQLAQSDHSDEPSELPVDRGPLAADEADAVPDQPAIATQVVPAKPAEPDAILPGIEAALQRVLAGYFGAPAQPAAPPAATEGDGASVPKETQIWRDIVARHAVPEGDRPIVAMIDELLTHLFAPQGAQSASADSSEIL</sequence>
<reference evidence="3 4" key="1">
    <citation type="submission" date="2023-08" db="EMBL/GenBank/DDBJ databases">
        <title>Characterization of two Paracoccaceae strains isolated from Phycosphere and proposal of Xinfangfangia lacusdiani sp. nov.</title>
        <authorList>
            <person name="Deng Y."/>
            <person name="Zhang Y.Q."/>
        </authorList>
    </citation>
    <scope>NUCLEOTIDE SEQUENCE [LARGE SCALE GENOMIC DNA]</scope>
    <source>
        <strain evidence="3 4">CPCC 101601</strain>
    </source>
</reference>
<dbReference type="InterPro" id="IPR027417">
    <property type="entry name" value="P-loop_NTPase"/>
</dbReference>
<name>A0ABU0W1N4_9RHOB</name>
<dbReference type="RefSeq" id="WP_306681578.1">
    <property type="nucleotide sequence ID" value="NZ_JAVDBT010000017.1"/>
</dbReference>
<evidence type="ECO:0000259" key="2">
    <source>
        <dbReference type="Pfam" id="PF00350"/>
    </source>
</evidence>
<organism evidence="3 4">
    <name type="scientific">Pseudogemmobacter lacusdianii</name>
    <dbReference type="NCBI Taxonomy" id="3069608"/>
    <lineage>
        <taxon>Bacteria</taxon>
        <taxon>Pseudomonadati</taxon>
        <taxon>Pseudomonadota</taxon>
        <taxon>Alphaproteobacteria</taxon>
        <taxon>Rhodobacterales</taxon>
        <taxon>Paracoccaceae</taxon>
        <taxon>Pseudogemmobacter</taxon>
    </lineage>
</organism>
<feature type="domain" description="Dynamin N-terminal" evidence="2">
    <location>
        <begin position="29"/>
        <end position="156"/>
    </location>
</feature>
<keyword evidence="4" id="KW-1185">Reference proteome</keyword>
<dbReference type="PANTHER" id="PTHR43681">
    <property type="entry name" value="TRANSMEMBRANE GTPASE FZO"/>
    <property type="match status" value="1"/>
</dbReference>
<dbReference type="InterPro" id="IPR045063">
    <property type="entry name" value="Dynamin_N"/>
</dbReference>